<dbReference type="InterPro" id="IPR013424">
    <property type="entry name" value="Ice-binding_C"/>
</dbReference>
<keyword evidence="4" id="KW-1185">Reference proteome</keyword>
<dbReference type="InterPro" id="IPR014262">
    <property type="entry name" value="HAF_rpt"/>
</dbReference>
<feature type="chain" id="PRO_5045050754" evidence="1">
    <location>
        <begin position="24"/>
        <end position="362"/>
    </location>
</feature>
<organism evidence="3 4">
    <name type="scientific">Massilia agrisoli</name>
    <dbReference type="NCBI Taxonomy" id="2892444"/>
    <lineage>
        <taxon>Bacteria</taxon>
        <taxon>Pseudomonadati</taxon>
        <taxon>Pseudomonadota</taxon>
        <taxon>Betaproteobacteria</taxon>
        <taxon>Burkholderiales</taxon>
        <taxon>Oxalobacteraceae</taxon>
        <taxon>Telluria group</taxon>
        <taxon>Massilia</taxon>
    </lineage>
</organism>
<dbReference type="Proteomes" id="UP001198701">
    <property type="component" value="Unassembled WGS sequence"/>
</dbReference>
<feature type="signal peptide" evidence="1">
    <location>
        <begin position="1"/>
        <end position="23"/>
    </location>
</feature>
<evidence type="ECO:0000256" key="1">
    <source>
        <dbReference type="SAM" id="SignalP"/>
    </source>
</evidence>
<feature type="domain" description="Ice-binding protein C-terminal" evidence="2">
    <location>
        <begin position="333"/>
        <end position="354"/>
    </location>
</feature>
<evidence type="ECO:0000313" key="3">
    <source>
        <dbReference type="EMBL" id="MCC6070222.1"/>
    </source>
</evidence>
<dbReference type="NCBIfam" id="TIGR02913">
    <property type="entry name" value="HAF_rpt"/>
    <property type="match status" value="6"/>
</dbReference>
<evidence type="ECO:0000313" key="4">
    <source>
        <dbReference type="Proteomes" id="UP001198701"/>
    </source>
</evidence>
<dbReference type="RefSeq" id="WP_229431154.1">
    <property type="nucleotide sequence ID" value="NZ_JAJHPV010000009.1"/>
</dbReference>
<protein>
    <submittedName>
        <fullName evidence="3">PEP-CTERM sorting domain-containing protein</fullName>
    </submittedName>
</protein>
<gene>
    <name evidence="3" type="ORF">LMJ30_04510</name>
</gene>
<accession>A0ABS8INN2</accession>
<dbReference type="EMBL" id="JAJHPV010000009">
    <property type="protein sequence ID" value="MCC6070222.1"/>
    <property type="molecule type" value="Genomic_DNA"/>
</dbReference>
<dbReference type="Pfam" id="PF07589">
    <property type="entry name" value="PEP-CTERM"/>
    <property type="match status" value="1"/>
</dbReference>
<keyword evidence="1" id="KW-0732">Signal</keyword>
<comment type="caution">
    <text evidence="3">The sequence shown here is derived from an EMBL/GenBank/DDBJ whole genome shotgun (WGS) entry which is preliminary data.</text>
</comment>
<sequence>MFSKAKIAGMLAALGLWAPPALAAPLYSITALPANTYAHAINNAGQVVGDVGVGGEGHAFIWSGGVLTDLGAAGNMSSARAISSNGLVAGYTSSSEQSRAFLYDGRSMAPLGTLGGASSFGLGVNAAGQVAGQSNNAAGEFRGFLFSDGQMRDIGTLGGDFALATAINNAGQVAGESSVSMEPGPGTPVHAFIYENGAMRDLGTLGGSLSSAAAINDAGQVAGHSYTAGSVEHAFLYTDGIMIDLGTLGGGRSFAYGLNGLGQVVGTSGLAGDFDSRAFLYSGGAMTDLNSLIDPASGWVLHEARGINDMGQIAAFGCMGDNCQALLLEVVPQIPEPGTVMLMLAGLGVLAAGRASAASRRA</sequence>
<proteinExistence type="predicted"/>
<reference evidence="3 4" key="1">
    <citation type="submission" date="2021-11" db="EMBL/GenBank/DDBJ databases">
        <authorList>
            <person name="Huq M.A."/>
        </authorList>
    </citation>
    <scope>NUCLEOTIDE SEQUENCE [LARGE SCALE GENOMIC DNA]</scope>
    <source>
        <strain evidence="3 4">MAHUQ-52</strain>
    </source>
</reference>
<evidence type="ECO:0000259" key="2">
    <source>
        <dbReference type="Pfam" id="PF07589"/>
    </source>
</evidence>
<name>A0ABS8INN2_9BURK</name>